<accession>A0A835KYW8</accession>
<reference evidence="2" key="1">
    <citation type="submission" date="2020-08" db="EMBL/GenBank/DDBJ databases">
        <title>Spodoptera exigua strain:BAW_Kor-Di-RS1 Genome sequencing and assembly.</title>
        <authorList>
            <person name="Kim J."/>
            <person name="Nam H.Y."/>
            <person name="Kwon M."/>
            <person name="Choi J.H."/>
            <person name="Cho S.R."/>
            <person name="Kim G.-H."/>
        </authorList>
    </citation>
    <scope>NUCLEOTIDE SEQUENCE</scope>
    <source>
        <strain evidence="2">BAW_Kor-Di-RS1</strain>
        <tissue evidence="2">Whole-body</tissue>
    </source>
</reference>
<name>A0A835KYW8_SPOEX</name>
<gene>
    <name evidence="2" type="ORF">HW555_014404</name>
</gene>
<proteinExistence type="predicted"/>
<protein>
    <submittedName>
        <fullName evidence="2">Uncharacterized protein</fullName>
    </submittedName>
</protein>
<keyword evidence="3" id="KW-1185">Reference proteome</keyword>
<evidence type="ECO:0000256" key="1">
    <source>
        <dbReference type="SAM" id="MobiDB-lite"/>
    </source>
</evidence>
<feature type="compositionally biased region" description="Polar residues" evidence="1">
    <location>
        <begin position="13"/>
        <end position="29"/>
    </location>
</feature>
<feature type="region of interest" description="Disordered" evidence="1">
    <location>
        <begin position="1"/>
        <end position="34"/>
    </location>
</feature>
<evidence type="ECO:0000313" key="3">
    <source>
        <dbReference type="Proteomes" id="UP000648187"/>
    </source>
</evidence>
<dbReference type="AlphaFoldDB" id="A0A835KYW8"/>
<sequence length="100" mass="11241">MLSSKQKRPVESSAGTSNPKSPETFSVFTDGSCGEPLEPQHLTIDFTPNEEMDTEFVQKKVCSFWQFIENSPEIHNLRVNAIVAQAVISRDQKWTTPLIS</sequence>
<dbReference type="EMBL" id="JACKWZ010001020">
    <property type="protein sequence ID" value="KAF9404303.1"/>
    <property type="molecule type" value="Genomic_DNA"/>
</dbReference>
<dbReference type="Proteomes" id="UP000648187">
    <property type="component" value="Unassembled WGS sequence"/>
</dbReference>
<organism evidence="2 3">
    <name type="scientific">Spodoptera exigua</name>
    <name type="common">Beet armyworm</name>
    <name type="synonym">Noctua fulgens</name>
    <dbReference type="NCBI Taxonomy" id="7107"/>
    <lineage>
        <taxon>Eukaryota</taxon>
        <taxon>Metazoa</taxon>
        <taxon>Ecdysozoa</taxon>
        <taxon>Arthropoda</taxon>
        <taxon>Hexapoda</taxon>
        <taxon>Insecta</taxon>
        <taxon>Pterygota</taxon>
        <taxon>Neoptera</taxon>
        <taxon>Endopterygota</taxon>
        <taxon>Lepidoptera</taxon>
        <taxon>Glossata</taxon>
        <taxon>Ditrysia</taxon>
        <taxon>Noctuoidea</taxon>
        <taxon>Noctuidae</taxon>
        <taxon>Amphipyrinae</taxon>
        <taxon>Spodoptera</taxon>
    </lineage>
</organism>
<evidence type="ECO:0000313" key="2">
    <source>
        <dbReference type="EMBL" id="KAF9404303.1"/>
    </source>
</evidence>
<comment type="caution">
    <text evidence="2">The sequence shown here is derived from an EMBL/GenBank/DDBJ whole genome shotgun (WGS) entry which is preliminary data.</text>
</comment>